<name>A0A5N5TBB8_9CRUS</name>
<dbReference type="Gene3D" id="3.40.50.720">
    <property type="entry name" value="NAD(P)-binding Rossmann-like Domain"/>
    <property type="match status" value="1"/>
</dbReference>
<comment type="caution">
    <text evidence="3">The sequence shown here is derived from an EMBL/GenBank/DDBJ whole genome shotgun (WGS) entry which is preliminary data.</text>
</comment>
<keyword evidence="4" id="KW-1185">Reference proteome</keyword>
<dbReference type="GO" id="GO:0016491">
    <property type="term" value="F:oxidoreductase activity"/>
    <property type="evidence" value="ECO:0007669"/>
    <property type="project" value="UniProtKB-KW"/>
</dbReference>
<dbReference type="PANTHER" id="PTHR43115">
    <property type="entry name" value="DEHYDROGENASE/REDUCTASE SDR FAMILY MEMBER 11"/>
    <property type="match status" value="1"/>
</dbReference>
<sequence>IISPGAVETEFVTRMFDDPEKGRQFYSAFKCLQAEDVARSVLHIISAPAHVEVNDILVRPTEQPS</sequence>
<evidence type="ECO:0000313" key="3">
    <source>
        <dbReference type="EMBL" id="KAB7503792.1"/>
    </source>
</evidence>
<evidence type="ECO:0000256" key="1">
    <source>
        <dbReference type="ARBA" id="ARBA00006484"/>
    </source>
</evidence>
<proteinExistence type="inferred from homology"/>
<comment type="similarity">
    <text evidence="1">Belongs to the short-chain dehydrogenases/reductases (SDR) family.</text>
</comment>
<gene>
    <name evidence="3" type="ORF">Anas_11981</name>
</gene>
<evidence type="ECO:0000313" key="4">
    <source>
        <dbReference type="Proteomes" id="UP000326759"/>
    </source>
</evidence>
<dbReference type="Proteomes" id="UP000326759">
    <property type="component" value="Unassembled WGS sequence"/>
</dbReference>
<dbReference type="PANTHER" id="PTHR43115:SF4">
    <property type="entry name" value="DEHYDROGENASE_REDUCTASE SDR FAMILY MEMBER 11"/>
    <property type="match status" value="1"/>
</dbReference>
<dbReference type="AlphaFoldDB" id="A0A5N5TBB8"/>
<protein>
    <submittedName>
        <fullName evidence="3">Dehydrogenase/reductase SDR family member 11</fullName>
    </submittedName>
</protein>
<dbReference type="EMBL" id="SEYY01004418">
    <property type="protein sequence ID" value="KAB7503792.1"/>
    <property type="molecule type" value="Genomic_DNA"/>
</dbReference>
<accession>A0A5N5TBB8</accession>
<evidence type="ECO:0000256" key="2">
    <source>
        <dbReference type="ARBA" id="ARBA00023002"/>
    </source>
</evidence>
<reference evidence="3 4" key="1">
    <citation type="journal article" date="2019" name="PLoS Biol.">
        <title>Sex chromosomes control vertical transmission of feminizing Wolbachia symbionts in an isopod.</title>
        <authorList>
            <person name="Becking T."/>
            <person name="Chebbi M.A."/>
            <person name="Giraud I."/>
            <person name="Moumen B."/>
            <person name="Laverre T."/>
            <person name="Caubet Y."/>
            <person name="Peccoud J."/>
            <person name="Gilbert C."/>
            <person name="Cordaux R."/>
        </authorList>
    </citation>
    <scope>NUCLEOTIDE SEQUENCE [LARGE SCALE GENOMIC DNA]</scope>
    <source>
        <strain evidence="3">ANa2</strain>
        <tissue evidence="3">Whole body excluding digestive tract and cuticle</tissue>
    </source>
</reference>
<dbReference type="OrthoDB" id="6358837at2759"/>
<organism evidence="3 4">
    <name type="scientific">Armadillidium nasatum</name>
    <dbReference type="NCBI Taxonomy" id="96803"/>
    <lineage>
        <taxon>Eukaryota</taxon>
        <taxon>Metazoa</taxon>
        <taxon>Ecdysozoa</taxon>
        <taxon>Arthropoda</taxon>
        <taxon>Crustacea</taxon>
        <taxon>Multicrustacea</taxon>
        <taxon>Malacostraca</taxon>
        <taxon>Eumalacostraca</taxon>
        <taxon>Peracarida</taxon>
        <taxon>Isopoda</taxon>
        <taxon>Oniscidea</taxon>
        <taxon>Crinocheta</taxon>
        <taxon>Armadillidiidae</taxon>
        <taxon>Armadillidium</taxon>
    </lineage>
</organism>
<feature type="non-terminal residue" evidence="3">
    <location>
        <position position="1"/>
    </location>
</feature>
<keyword evidence="2" id="KW-0560">Oxidoreductase</keyword>